<evidence type="ECO:0008006" key="3">
    <source>
        <dbReference type="Google" id="ProtNLM"/>
    </source>
</evidence>
<organism evidence="1 2">
    <name type="scientific">Algoriphagus locisalis</name>
    <dbReference type="NCBI Taxonomy" id="305507"/>
    <lineage>
        <taxon>Bacteria</taxon>
        <taxon>Pseudomonadati</taxon>
        <taxon>Bacteroidota</taxon>
        <taxon>Cytophagia</taxon>
        <taxon>Cytophagales</taxon>
        <taxon>Cyclobacteriaceae</taxon>
        <taxon>Algoriphagus</taxon>
    </lineage>
</organism>
<dbReference type="Proteomes" id="UP000199673">
    <property type="component" value="Unassembled WGS sequence"/>
</dbReference>
<proteinExistence type="predicted"/>
<reference evidence="2" key="1">
    <citation type="submission" date="2016-10" db="EMBL/GenBank/DDBJ databases">
        <authorList>
            <person name="Varghese N."/>
            <person name="Submissions S."/>
        </authorList>
    </citation>
    <scope>NUCLEOTIDE SEQUENCE [LARGE SCALE GENOMIC DNA]</scope>
    <source>
        <strain evidence="2">DSM 23445</strain>
    </source>
</reference>
<dbReference type="Gene3D" id="3.40.50.1000">
    <property type="entry name" value="HAD superfamily/HAD-like"/>
    <property type="match status" value="1"/>
</dbReference>
<name>A0A1I6Y679_9BACT</name>
<accession>A0A1I6Y679</accession>
<dbReference type="OrthoDB" id="1456570at2"/>
<dbReference type="InterPro" id="IPR023214">
    <property type="entry name" value="HAD_sf"/>
</dbReference>
<evidence type="ECO:0000313" key="2">
    <source>
        <dbReference type="Proteomes" id="UP000199673"/>
    </source>
</evidence>
<keyword evidence="2" id="KW-1185">Reference proteome</keyword>
<dbReference type="Pfam" id="PF18143">
    <property type="entry name" value="HAD_SAK_2"/>
    <property type="match status" value="1"/>
</dbReference>
<dbReference type="EMBL" id="FPBF01000001">
    <property type="protein sequence ID" value="SFT45913.1"/>
    <property type="molecule type" value="Genomic_DNA"/>
</dbReference>
<sequence>MLIFLDIDGVMVSGAIWKVPETLEDGFPMFLENAVKSLNSLLTEDTKIILSTSHRDRFTLTEWKQLFRRRGIEINKLDKFPSSHGLKKRKDEILEWFATHSRPENFVIIDDDKTLYGLPKDLKKHLVVTSPLVGLTRENLQEVEGLELEMA</sequence>
<protein>
    <recommendedName>
        <fullName evidence="3">NLI interacting factor-like phosphatase</fullName>
    </recommendedName>
</protein>
<dbReference type="STRING" id="305507.SAMN04489724_0842"/>
<gene>
    <name evidence="1" type="ORF">SAMN04489724_0842</name>
</gene>
<dbReference type="RefSeq" id="WP_091691433.1">
    <property type="nucleotide sequence ID" value="NZ_FPBF01000001.1"/>
</dbReference>
<evidence type="ECO:0000313" key="1">
    <source>
        <dbReference type="EMBL" id="SFT45913.1"/>
    </source>
</evidence>
<dbReference type="AlphaFoldDB" id="A0A1I6Y679"/>